<dbReference type="VEuPathDB" id="FungiDB:SAPIO_CDS2776"/>
<feature type="region of interest" description="Disordered" evidence="1">
    <location>
        <begin position="304"/>
        <end position="336"/>
    </location>
</feature>
<evidence type="ECO:0000256" key="1">
    <source>
        <dbReference type="SAM" id="MobiDB-lite"/>
    </source>
</evidence>
<protein>
    <recommendedName>
        <fullName evidence="2">HNH nuclease domain-containing protein</fullName>
    </recommendedName>
</protein>
<dbReference type="AlphaFoldDB" id="A0A084GBI4"/>
<gene>
    <name evidence="3" type="ORF">SAPIO_CDS2776</name>
</gene>
<comment type="caution">
    <text evidence="3">The sequence shown here is derived from an EMBL/GenBank/DDBJ whole genome shotgun (WGS) entry which is preliminary data.</text>
</comment>
<dbReference type="Pfam" id="PF13391">
    <property type="entry name" value="HNH_2"/>
    <property type="match status" value="1"/>
</dbReference>
<dbReference type="Proteomes" id="UP000028545">
    <property type="component" value="Unassembled WGS sequence"/>
</dbReference>
<evidence type="ECO:0000259" key="2">
    <source>
        <dbReference type="Pfam" id="PF13391"/>
    </source>
</evidence>
<reference evidence="3 4" key="1">
    <citation type="journal article" date="2014" name="Genome Announc.">
        <title>Draft genome sequence of the pathogenic fungus Scedosporium apiospermum.</title>
        <authorList>
            <person name="Vandeputte P."/>
            <person name="Ghamrawi S."/>
            <person name="Rechenmann M."/>
            <person name="Iltis A."/>
            <person name="Giraud S."/>
            <person name="Fleury M."/>
            <person name="Thornton C."/>
            <person name="Delhaes L."/>
            <person name="Meyer W."/>
            <person name="Papon N."/>
            <person name="Bouchara J.P."/>
        </authorList>
    </citation>
    <scope>NUCLEOTIDE SEQUENCE [LARGE SCALE GENOMIC DNA]</scope>
    <source>
        <strain evidence="3 4">IHEM 14462</strain>
    </source>
</reference>
<organism evidence="3 4">
    <name type="scientific">Pseudallescheria apiosperma</name>
    <name type="common">Scedosporium apiospermum</name>
    <dbReference type="NCBI Taxonomy" id="563466"/>
    <lineage>
        <taxon>Eukaryota</taxon>
        <taxon>Fungi</taxon>
        <taxon>Dikarya</taxon>
        <taxon>Ascomycota</taxon>
        <taxon>Pezizomycotina</taxon>
        <taxon>Sordariomycetes</taxon>
        <taxon>Hypocreomycetidae</taxon>
        <taxon>Microascales</taxon>
        <taxon>Microascaceae</taxon>
        <taxon>Scedosporium</taxon>
    </lineage>
</organism>
<dbReference type="OrthoDB" id="5416097at2759"/>
<evidence type="ECO:0000313" key="3">
    <source>
        <dbReference type="EMBL" id="KEZ44696.1"/>
    </source>
</evidence>
<sequence>MESPINVIDAKLSQALQDFWTDPQTAPEDRKALRTFLSASPLRIPPTGEYLTDIGARLLRGAQIDNVACSRSGYIGPEHATGLLWGLLLTLPLDFLDSIVQDPSGRSLPRLPQLSWSADALIQICAANPDVCQIFPASTLKRTDFVRNALTALSQVYWDADLVHHLHGLLAGEDNILDSPRNFICLQPQLHRWWSKAYLALEPIEHLPKGMRIRVRWLPRPSFKSSDRVPLNTDPRDQLTCPVEPGLVKAVDLRTQRPIIDGNTYDIVSDDLSAVPSFEVLKLQWDLLKLAALSGAVDSFEELEEESENDVDFDLVSEGSRRTSQGMSDEYRKYSR</sequence>
<keyword evidence="4" id="KW-1185">Reference proteome</keyword>
<dbReference type="EMBL" id="JOWA01000087">
    <property type="protein sequence ID" value="KEZ44696.1"/>
    <property type="molecule type" value="Genomic_DNA"/>
</dbReference>
<feature type="domain" description="HNH nuclease" evidence="2">
    <location>
        <begin position="171"/>
        <end position="201"/>
    </location>
</feature>
<evidence type="ECO:0000313" key="4">
    <source>
        <dbReference type="Proteomes" id="UP000028545"/>
    </source>
</evidence>
<dbReference type="GeneID" id="27721848"/>
<feature type="compositionally biased region" description="Acidic residues" evidence="1">
    <location>
        <begin position="304"/>
        <end position="315"/>
    </location>
</feature>
<proteinExistence type="predicted"/>
<accession>A0A084GBI4</accession>
<dbReference type="KEGG" id="sapo:SAPIO_CDS2776"/>
<dbReference type="RefSeq" id="XP_016644495.1">
    <property type="nucleotide sequence ID" value="XM_016785713.1"/>
</dbReference>
<name>A0A084GBI4_PSEDA</name>
<dbReference type="InterPro" id="IPR003615">
    <property type="entry name" value="HNH_nuc"/>
</dbReference>
<dbReference type="HOGENOM" id="CLU_039755_1_1_1"/>